<name>A0ABP6MDJ2_9ACTN</name>
<keyword evidence="1" id="KW-0812">Transmembrane</keyword>
<keyword evidence="1" id="KW-0472">Membrane</keyword>
<keyword evidence="3" id="KW-1185">Reference proteome</keyword>
<keyword evidence="1" id="KW-1133">Transmembrane helix</keyword>
<evidence type="ECO:0008006" key="4">
    <source>
        <dbReference type="Google" id="ProtNLM"/>
    </source>
</evidence>
<protein>
    <recommendedName>
        <fullName evidence="4">DUF3558 domain-containing protein</fullName>
    </recommendedName>
</protein>
<feature type="transmembrane region" description="Helical" evidence="1">
    <location>
        <begin position="7"/>
        <end position="26"/>
    </location>
</feature>
<dbReference type="EMBL" id="BAAAUG010000021">
    <property type="protein sequence ID" value="GAA3088838.1"/>
    <property type="molecule type" value="Genomic_DNA"/>
</dbReference>
<organism evidence="2 3">
    <name type="scientific">Streptomyces rectiviolaceus</name>
    <dbReference type="NCBI Taxonomy" id="332591"/>
    <lineage>
        <taxon>Bacteria</taxon>
        <taxon>Bacillati</taxon>
        <taxon>Actinomycetota</taxon>
        <taxon>Actinomycetes</taxon>
        <taxon>Kitasatosporales</taxon>
        <taxon>Streptomycetaceae</taxon>
        <taxon>Streptomyces</taxon>
    </lineage>
</organism>
<sequence length="343" mass="36876">MRGIRRWAWVGALAVVLALLGGYGWYRLSDTGKRWRYEDKLESYCGGVLPYEEAVALTGLPSDPATGLPHDVGEGTPKQGYDFCWVESMDIVVTAARIPNSAPIDLKFYLPRLRAKALPTPMGGGWRGFTDGVNTAVVLPCTNQDRAITATAQLTEEEPNKSVSRRVAELVTATAVNAADRWGCESKPGARVQVADPVSGSSTPQEANGTCAGLPWARDQQIDTVTETPADQFAPSAVCLLDDEGTDDGYRLEASFGPYALRERNDSLHSRLNAKPAGSGEETEEFFWASADCPGDGPRALFQISPQSATSDNPSFARAALAAFAKRAAERHDCTDLQLPPAP</sequence>
<proteinExistence type="predicted"/>
<accession>A0ABP6MDJ2</accession>
<evidence type="ECO:0000313" key="2">
    <source>
        <dbReference type="EMBL" id="GAA3088838.1"/>
    </source>
</evidence>
<comment type="caution">
    <text evidence="2">The sequence shown here is derived from an EMBL/GenBank/DDBJ whole genome shotgun (WGS) entry which is preliminary data.</text>
</comment>
<evidence type="ECO:0000256" key="1">
    <source>
        <dbReference type="SAM" id="Phobius"/>
    </source>
</evidence>
<gene>
    <name evidence="2" type="ORF">GCM10010449_10780</name>
</gene>
<reference evidence="3" key="1">
    <citation type="journal article" date="2019" name="Int. J. Syst. Evol. Microbiol.">
        <title>The Global Catalogue of Microorganisms (GCM) 10K type strain sequencing project: providing services to taxonomists for standard genome sequencing and annotation.</title>
        <authorList>
            <consortium name="The Broad Institute Genomics Platform"/>
            <consortium name="The Broad Institute Genome Sequencing Center for Infectious Disease"/>
            <person name="Wu L."/>
            <person name="Ma J."/>
        </authorList>
    </citation>
    <scope>NUCLEOTIDE SEQUENCE [LARGE SCALE GENOMIC DNA]</scope>
    <source>
        <strain evidence="3">JCM 9092</strain>
    </source>
</reference>
<evidence type="ECO:0000313" key="3">
    <source>
        <dbReference type="Proteomes" id="UP001501637"/>
    </source>
</evidence>
<dbReference type="Proteomes" id="UP001501637">
    <property type="component" value="Unassembled WGS sequence"/>
</dbReference>
<dbReference type="RefSeq" id="WP_344519262.1">
    <property type="nucleotide sequence ID" value="NZ_BAAAUG010000021.1"/>
</dbReference>